<evidence type="ECO:0000256" key="2">
    <source>
        <dbReference type="ARBA" id="ARBA00023315"/>
    </source>
</evidence>
<dbReference type="Gene3D" id="3.40.630.30">
    <property type="match status" value="1"/>
</dbReference>
<dbReference type="GO" id="GO:0016747">
    <property type="term" value="F:acyltransferase activity, transferring groups other than amino-acyl groups"/>
    <property type="evidence" value="ECO:0007669"/>
    <property type="project" value="InterPro"/>
</dbReference>
<dbReference type="PROSITE" id="PS51186">
    <property type="entry name" value="GNAT"/>
    <property type="match status" value="1"/>
</dbReference>
<sequence length="151" mass="16721">MTASPAWTQATPGDLPVVLSLMRAFYAEERLDYDDARSSKALHELLAEPELGAVFLLRREAEAQGYLMLTFGFSPEFGGRFALLDELYLAPDVRGQGQGKAALAHAEAWASAQGARTTRLEVTRHNAKALSIYLKYGYRDDGRRILTKWAG</sequence>
<protein>
    <recommendedName>
        <fullName evidence="3">N-acetyltransferase domain-containing protein</fullName>
    </recommendedName>
</protein>
<dbReference type="AlphaFoldDB" id="A0A0X8JQT3"/>
<dbReference type="Proteomes" id="UP000063964">
    <property type="component" value="Chromosome"/>
</dbReference>
<dbReference type="OrthoDB" id="9805924at2"/>
<dbReference type="InterPro" id="IPR000182">
    <property type="entry name" value="GNAT_dom"/>
</dbReference>
<dbReference type="STRING" id="888061.AXF15_08500"/>
<proteinExistence type="predicted"/>
<evidence type="ECO:0000313" key="4">
    <source>
        <dbReference type="EMBL" id="AMD93131.1"/>
    </source>
</evidence>
<evidence type="ECO:0000313" key="5">
    <source>
        <dbReference type="Proteomes" id="UP000063964"/>
    </source>
</evidence>
<organism evidence="4 5">
    <name type="scientific">Desulfomicrobium orale DSM 12838</name>
    <dbReference type="NCBI Taxonomy" id="888061"/>
    <lineage>
        <taxon>Bacteria</taxon>
        <taxon>Pseudomonadati</taxon>
        <taxon>Thermodesulfobacteriota</taxon>
        <taxon>Desulfovibrionia</taxon>
        <taxon>Desulfovibrionales</taxon>
        <taxon>Desulfomicrobiaceae</taxon>
        <taxon>Desulfomicrobium</taxon>
    </lineage>
</organism>
<accession>A0A0X8JQT3</accession>
<name>A0A0X8JQT3_9BACT</name>
<gene>
    <name evidence="4" type="ORF">AXF15_08500</name>
</gene>
<dbReference type="Pfam" id="PF00583">
    <property type="entry name" value="Acetyltransf_1"/>
    <property type="match status" value="1"/>
</dbReference>
<dbReference type="InterPro" id="IPR016181">
    <property type="entry name" value="Acyl_CoA_acyltransferase"/>
</dbReference>
<dbReference type="SUPFAM" id="SSF55729">
    <property type="entry name" value="Acyl-CoA N-acyltransferases (Nat)"/>
    <property type="match status" value="1"/>
</dbReference>
<feature type="domain" description="N-acetyltransferase" evidence="3">
    <location>
        <begin position="5"/>
        <end position="151"/>
    </location>
</feature>
<dbReference type="RefSeq" id="WP_066606012.1">
    <property type="nucleotide sequence ID" value="NZ_CP014230.1"/>
</dbReference>
<keyword evidence="1" id="KW-0808">Transferase</keyword>
<evidence type="ECO:0000259" key="3">
    <source>
        <dbReference type="PROSITE" id="PS51186"/>
    </source>
</evidence>
<evidence type="ECO:0000256" key="1">
    <source>
        <dbReference type="ARBA" id="ARBA00022679"/>
    </source>
</evidence>
<dbReference type="KEGG" id="doa:AXF15_08500"/>
<keyword evidence="2" id="KW-0012">Acyltransferase</keyword>
<dbReference type="PANTHER" id="PTHR43877">
    <property type="entry name" value="AMINOALKYLPHOSPHONATE N-ACETYLTRANSFERASE-RELATED-RELATED"/>
    <property type="match status" value="1"/>
</dbReference>
<dbReference type="PANTHER" id="PTHR43877:SF2">
    <property type="entry name" value="AMINOALKYLPHOSPHONATE N-ACETYLTRANSFERASE-RELATED"/>
    <property type="match status" value="1"/>
</dbReference>
<dbReference type="InterPro" id="IPR050832">
    <property type="entry name" value="Bact_Acetyltransf"/>
</dbReference>
<dbReference type="EMBL" id="CP014230">
    <property type="protein sequence ID" value="AMD93131.1"/>
    <property type="molecule type" value="Genomic_DNA"/>
</dbReference>
<reference evidence="5" key="1">
    <citation type="submission" date="2016-02" db="EMBL/GenBank/DDBJ databases">
        <authorList>
            <person name="Holder M.E."/>
            <person name="Ajami N.J."/>
            <person name="Petrosino J.F."/>
        </authorList>
    </citation>
    <scope>NUCLEOTIDE SEQUENCE [LARGE SCALE GENOMIC DNA]</scope>
    <source>
        <strain evidence="5">DSM 12838</strain>
    </source>
</reference>
<keyword evidence="5" id="KW-1185">Reference proteome</keyword>